<protein>
    <submittedName>
        <fullName evidence="7">O-antigen ligase family protein</fullName>
    </submittedName>
</protein>
<evidence type="ECO:0000256" key="2">
    <source>
        <dbReference type="ARBA" id="ARBA00022692"/>
    </source>
</evidence>
<dbReference type="GO" id="GO:0016874">
    <property type="term" value="F:ligase activity"/>
    <property type="evidence" value="ECO:0007669"/>
    <property type="project" value="UniProtKB-KW"/>
</dbReference>
<feature type="transmembrane region" description="Helical" evidence="5">
    <location>
        <begin position="384"/>
        <end position="407"/>
    </location>
</feature>
<feature type="transmembrane region" description="Helical" evidence="5">
    <location>
        <begin position="265"/>
        <end position="283"/>
    </location>
</feature>
<reference evidence="8" key="1">
    <citation type="journal article" date="2019" name="Int. J. Syst. Evol. Microbiol.">
        <title>The Global Catalogue of Microorganisms (GCM) 10K type strain sequencing project: providing services to taxonomists for standard genome sequencing and annotation.</title>
        <authorList>
            <consortium name="The Broad Institute Genomics Platform"/>
            <consortium name="The Broad Institute Genome Sequencing Center for Infectious Disease"/>
            <person name="Wu L."/>
            <person name="Ma J."/>
        </authorList>
    </citation>
    <scope>NUCLEOTIDE SEQUENCE [LARGE SCALE GENOMIC DNA]</scope>
    <source>
        <strain evidence="8">KCTC 42808</strain>
    </source>
</reference>
<feature type="transmembrane region" description="Helical" evidence="5">
    <location>
        <begin position="199"/>
        <end position="216"/>
    </location>
</feature>
<keyword evidence="3 5" id="KW-1133">Transmembrane helix</keyword>
<keyword evidence="4 5" id="KW-0472">Membrane</keyword>
<feature type="transmembrane region" description="Helical" evidence="5">
    <location>
        <begin position="66"/>
        <end position="86"/>
    </location>
</feature>
<evidence type="ECO:0000313" key="7">
    <source>
        <dbReference type="EMBL" id="MFD2542891.1"/>
    </source>
</evidence>
<feature type="transmembrane region" description="Helical" evidence="5">
    <location>
        <begin position="98"/>
        <end position="119"/>
    </location>
</feature>
<evidence type="ECO:0000256" key="1">
    <source>
        <dbReference type="ARBA" id="ARBA00004141"/>
    </source>
</evidence>
<dbReference type="Proteomes" id="UP001597467">
    <property type="component" value="Unassembled WGS sequence"/>
</dbReference>
<feature type="transmembrane region" description="Helical" evidence="5">
    <location>
        <begin position="36"/>
        <end position="54"/>
    </location>
</feature>
<dbReference type="InterPro" id="IPR051533">
    <property type="entry name" value="WaaL-like"/>
</dbReference>
<feature type="transmembrane region" description="Helical" evidence="5">
    <location>
        <begin position="413"/>
        <end position="431"/>
    </location>
</feature>
<evidence type="ECO:0000256" key="4">
    <source>
        <dbReference type="ARBA" id="ARBA00023136"/>
    </source>
</evidence>
<organism evidence="7 8">
    <name type="scientific">Lacinutrix gracilariae</name>
    <dbReference type="NCBI Taxonomy" id="1747198"/>
    <lineage>
        <taxon>Bacteria</taxon>
        <taxon>Pseudomonadati</taxon>
        <taxon>Bacteroidota</taxon>
        <taxon>Flavobacteriia</taxon>
        <taxon>Flavobacteriales</taxon>
        <taxon>Flavobacteriaceae</taxon>
        <taxon>Lacinutrix</taxon>
    </lineage>
</organism>
<keyword evidence="7" id="KW-0436">Ligase</keyword>
<dbReference type="PANTHER" id="PTHR37422">
    <property type="entry name" value="TEICHURONIC ACID BIOSYNTHESIS PROTEIN TUAE"/>
    <property type="match status" value="1"/>
</dbReference>
<feature type="transmembrane region" description="Helical" evidence="5">
    <location>
        <begin position="7"/>
        <end position="24"/>
    </location>
</feature>
<evidence type="ECO:0000256" key="5">
    <source>
        <dbReference type="SAM" id="Phobius"/>
    </source>
</evidence>
<feature type="domain" description="O-antigen ligase-related" evidence="6">
    <location>
        <begin position="227"/>
        <end position="391"/>
    </location>
</feature>
<evidence type="ECO:0000256" key="3">
    <source>
        <dbReference type="ARBA" id="ARBA00022989"/>
    </source>
</evidence>
<evidence type="ECO:0000259" key="6">
    <source>
        <dbReference type="Pfam" id="PF04932"/>
    </source>
</evidence>
<dbReference type="Pfam" id="PF04932">
    <property type="entry name" value="Wzy_C"/>
    <property type="match status" value="1"/>
</dbReference>
<dbReference type="InterPro" id="IPR007016">
    <property type="entry name" value="O-antigen_ligase-rel_domated"/>
</dbReference>
<sequence length="461" mass="53855">MPLKLNVSAVIAGLFYIGLFFIPFNTYEGLGFLGEFKKEAAAVFFLIAFCFLLLKKKVFIPIKNPIFQIFLLFLIWTIISVILNIFEVSTNNLKGTNGLVRFIRAFVSVIISGIVFFLVYFNVFAKNSKEFIFYKVRKILFYSFVFVVIVAFFEILIIKLNIVALKPLYHLFNYLPFTVADLDTNLHRVSSVTYEPPALATYLCFLFGWMASYIITEKGLKKYIPIAVVFILSFLTGSRSALVFIFLQAILFMFLLLTKTKYNKFFIRIVKYSSIIIFVLLLFKGKTLTEYIFEKATSFSVEEGDHRVSNKTRLGIQYASLQVFLESPIYGVGYGQLPYRARDLYPEWATKNNWEFRLRYLNDDYNKFPPSYNLYLRLLAETGLIGFLIFFIFIVSVIYVAFIFYKNSTKEEAVFYLVIITTLFGLSINWLKEDTFRTFGFWVTLALFYRLTQDKYIKVYE</sequence>
<dbReference type="EMBL" id="JBHULM010000011">
    <property type="protein sequence ID" value="MFD2542891.1"/>
    <property type="molecule type" value="Genomic_DNA"/>
</dbReference>
<comment type="subcellular location">
    <subcellularLocation>
        <location evidence="1">Membrane</location>
        <topology evidence="1">Multi-pass membrane protein</topology>
    </subcellularLocation>
</comment>
<gene>
    <name evidence="7" type="ORF">ACFSSB_11225</name>
</gene>
<keyword evidence="8" id="KW-1185">Reference proteome</keyword>
<feature type="transmembrane region" description="Helical" evidence="5">
    <location>
        <begin position="223"/>
        <end position="253"/>
    </location>
</feature>
<evidence type="ECO:0000313" key="8">
    <source>
        <dbReference type="Proteomes" id="UP001597467"/>
    </source>
</evidence>
<dbReference type="PANTHER" id="PTHR37422:SF13">
    <property type="entry name" value="LIPOPOLYSACCHARIDE BIOSYNTHESIS PROTEIN PA4999-RELATED"/>
    <property type="match status" value="1"/>
</dbReference>
<feature type="transmembrane region" description="Helical" evidence="5">
    <location>
        <begin position="139"/>
        <end position="162"/>
    </location>
</feature>
<comment type="caution">
    <text evidence="7">The sequence shown here is derived from an EMBL/GenBank/DDBJ whole genome shotgun (WGS) entry which is preliminary data.</text>
</comment>
<dbReference type="RefSeq" id="WP_379904229.1">
    <property type="nucleotide sequence ID" value="NZ_JBHULM010000011.1"/>
</dbReference>
<accession>A0ABW5K264</accession>
<name>A0ABW5K264_9FLAO</name>
<proteinExistence type="predicted"/>
<keyword evidence="2 5" id="KW-0812">Transmembrane</keyword>